<dbReference type="Proteomes" id="UP001291309">
    <property type="component" value="Unassembled WGS sequence"/>
</dbReference>
<feature type="chain" id="PRO_5046315748" evidence="1">
    <location>
        <begin position="24"/>
        <end position="563"/>
    </location>
</feature>
<dbReference type="EMBL" id="JAXIVS010000004">
    <property type="protein sequence ID" value="MDY7227574.1"/>
    <property type="molecule type" value="Genomic_DNA"/>
</dbReference>
<gene>
    <name evidence="3" type="ORF">SYV04_14270</name>
</gene>
<sequence>MTARTLTWLGTCVLLISSVPRQAWGDPEASPLAKPLPPSPIPTVSIRVDARANRRAISPEIYGVAFATAAQLMDLNVPLNRNGGNHTSRYNWQQDASNRGSDWYFQSVPESTLGTPGGSADAFVSATRSAGAASMLTVPTLGWVAKLGLARLKLSSFSILKYGPQLYKDWQWFPDAGNGVRLDGIPITGNDPHDANTPATPAFQQSWLWHLVGRWGTAAQGGVRYYLLDNEPSLWHVTHRDVRPTGATMEEVRDRMIAYGAAVKAVDPSARLVGPEEWGWSGYFYSGYDQQYAQANNYPPPAALPDRAAHGGMDYLPWLLDQLRQEAVRTGRRTLDVFTLHYYPQGGEYSDDTSTEMQLRRNRSTRALWDANYVDESWINDRVQLIPRMRSWVNTYYPGTRVGLTEYHWGAEGHINGATAQADLLGLFGREGLDMAVRWGTPAASTPTYKAIKLYRNYDGQRSTFGDVSVAATAPDPDTVSTYAAQRSSDGALTIMVVGKFLSGSASVSLELAGFLPKGFAQVWQLTSANSLTRKADVTLSGTRLTTTVPAGSVTLFVVPPGQ</sequence>
<name>A0ABU5H396_9BACT</name>
<keyword evidence="1" id="KW-0732">Signal</keyword>
<accession>A0ABU5H396</accession>
<dbReference type="Gene3D" id="2.60.40.1180">
    <property type="entry name" value="Golgi alpha-mannosidase II"/>
    <property type="match status" value="1"/>
</dbReference>
<dbReference type="InterPro" id="IPR017853">
    <property type="entry name" value="GH"/>
</dbReference>
<dbReference type="InterPro" id="IPR013780">
    <property type="entry name" value="Glyco_hydro_b"/>
</dbReference>
<dbReference type="RefSeq" id="WP_321546293.1">
    <property type="nucleotide sequence ID" value="NZ_JAXIVS010000004.1"/>
</dbReference>
<reference evidence="3 4" key="1">
    <citation type="submission" date="2023-12" db="EMBL/GenBank/DDBJ databases">
        <title>the genome sequence of Hyalangium sp. s54d21.</title>
        <authorList>
            <person name="Zhang X."/>
        </authorList>
    </citation>
    <scope>NUCLEOTIDE SEQUENCE [LARGE SCALE GENOMIC DNA]</scope>
    <source>
        <strain evidence="4">s54d21</strain>
    </source>
</reference>
<keyword evidence="3" id="KW-0378">Hydrolase</keyword>
<dbReference type="GO" id="GO:0016787">
    <property type="term" value="F:hydrolase activity"/>
    <property type="evidence" value="ECO:0007669"/>
    <property type="project" value="UniProtKB-KW"/>
</dbReference>
<evidence type="ECO:0000259" key="2">
    <source>
        <dbReference type="Pfam" id="PF12891"/>
    </source>
</evidence>
<evidence type="ECO:0000313" key="3">
    <source>
        <dbReference type="EMBL" id="MDY7227574.1"/>
    </source>
</evidence>
<feature type="signal peptide" evidence="1">
    <location>
        <begin position="1"/>
        <end position="23"/>
    </location>
</feature>
<feature type="domain" description="Glycoside hydrolase family 44 catalytic" evidence="2">
    <location>
        <begin position="96"/>
        <end position="345"/>
    </location>
</feature>
<organism evidence="3 4">
    <name type="scientific">Hyalangium rubrum</name>
    <dbReference type="NCBI Taxonomy" id="3103134"/>
    <lineage>
        <taxon>Bacteria</taxon>
        <taxon>Pseudomonadati</taxon>
        <taxon>Myxococcota</taxon>
        <taxon>Myxococcia</taxon>
        <taxon>Myxococcales</taxon>
        <taxon>Cystobacterineae</taxon>
        <taxon>Archangiaceae</taxon>
        <taxon>Hyalangium</taxon>
    </lineage>
</organism>
<dbReference type="Gene3D" id="3.20.20.80">
    <property type="entry name" value="Glycosidases"/>
    <property type="match status" value="1"/>
</dbReference>
<proteinExistence type="predicted"/>
<dbReference type="SUPFAM" id="SSF51445">
    <property type="entry name" value="(Trans)glycosidases"/>
    <property type="match status" value="1"/>
</dbReference>
<dbReference type="Pfam" id="PF12891">
    <property type="entry name" value="Glyco_hydro_44"/>
    <property type="match status" value="1"/>
</dbReference>
<evidence type="ECO:0000313" key="4">
    <source>
        <dbReference type="Proteomes" id="UP001291309"/>
    </source>
</evidence>
<dbReference type="InterPro" id="IPR024745">
    <property type="entry name" value="GH44_cat"/>
</dbReference>
<evidence type="ECO:0000256" key="1">
    <source>
        <dbReference type="SAM" id="SignalP"/>
    </source>
</evidence>
<protein>
    <submittedName>
        <fullName evidence="3">Glycoside hydrolase family 44 protein</fullName>
    </submittedName>
</protein>
<keyword evidence="4" id="KW-1185">Reference proteome</keyword>
<comment type="caution">
    <text evidence="3">The sequence shown here is derived from an EMBL/GenBank/DDBJ whole genome shotgun (WGS) entry which is preliminary data.</text>
</comment>